<name>A0A369BF98_9BACL</name>
<dbReference type="InterPro" id="IPR000182">
    <property type="entry name" value="GNAT_dom"/>
</dbReference>
<dbReference type="AlphaFoldDB" id="A0A369BF98"/>
<dbReference type="InterPro" id="IPR052829">
    <property type="entry name" value="N-acetyltransferase_domain"/>
</dbReference>
<keyword evidence="2" id="KW-0808">Transferase</keyword>
<protein>
    <submittedName>
        <fullName evidence="2">Acetyltransferase (GNAT) family protein</fullName>
    </submittedName>
</protein>
<dbReference type="Gene3D" id="3.40.630.30">
    <property type="match status" value="1"/>
</dbReference>
<evidence type="ECO:0000313" key="3">
    <source>
        <dbReference type="Proteomes" id="UP000253090"/>
    </source>
</evidence>
<organism evidence="2 3">
    <name type="scientific">Fontibacillus phaseoli</name>
    <dbReference type="NCBI Taxonomy" id="1416533"/>
    <lineage>
        <taxon>Bacteria</taxon>
        <taxon>Bacillati</taxon>
        <taxon>Bacillota</taxon>
        <taxon>Bacilli</taxon>
        <taxon>Bacillales</taxon>
        <taxon>Paenibacillaceae</taxon>
        <taxon>Fontibacillus</taxon>
    </lineage>
</organism>
<dbReference type="Proteomes" id="UP000253090">
    <property type="component" value="Unassembled WGS sequence"/>
</dbReference>
<feature type="domain" description="N-acetyltransferase" evidence="1">
    <location>
        <begin position="2"/>
        <end position="156"/>
    </location>
</feature>
<dbReference type="CDD" id="cd04301">
    <property type="entry name" value="NAT_SF"/>
    <property type="match status" value="1"/>
</dbReference>
<dbReference type="InterPro" id="IPR016181">
    <property type="entry name" value="Acyl_CoA_acyltransferase"/>
</dbReference>
<dbReference type="RefSeq" id="WP_245954848.1">
    <property type="nucleotide sequence ID" value="NZ_QPJW01000005.1"/>
</dbReference>
<dbReference type="Pfam" id="PF00583">
    <property type="entry name" value="Acetyltransf_1"/>
    <property type="match status" value="1"/>
</dbReference>
<evidence type="ECO:0000259" key="1">
    <source>
        <dbReference type="PROSITE" id="PS51186"/>
    </source>
</evidence>
<dbReference type="PANTHER" id="PTHR43259:SF1">
    <property type="entry name" value="N-ACETYLTRANSFERASE DOMAIN-CONTAINING PROTEIN"/>
    <property type="match status" value="1"/>
</dbReference>
<gene>
    <name evidence="2" type="ORF">DFP94_105174</name>
</gene>
<sequence length="156" mass="17531">MVELRTMDDSEFQAYRTRTVHDYAVEKTVAGTWGEEEAASLSEQAISQLLPEGLATKDAFLYTVLDAAEGTPIGNLWVQFSESKKGREAFIFDIVIHEAYQGKGFGKQTLQALDEKAREQGAVSIGLHVFGHNRRAYGLYQKMGYETTDMVMRKKL</sequence>
<comment type="caution">
    <text evidence="2">The sequence shown here is derived from an EMBL/GenBank/DDBJ whole genome shotgun (WGS) entry which is preliminary data.</text>
</comment>
<dbReference type="GO" id="GO:0016747">
    <property type="term" value="F:acyltransferase activity, transferring groups other than amino-acyl groups"/>
    <property type="evidence" value="ECO:0007669"/>
    <property type="project" value="InterPro"/>
</dbReference>
<dbReference type="SUPFAM" id="SSF55729">
    <property type="entry name" value="Acyl-CoA N-acyltransferases (Nat)"/>
    <property type="match status" value="1"/>
</dbReference>
<dbReference type="PROSITE" id="PS51186">
    <property type="entry name" value="GNAT"/>
    <property type="match status" value="1"/>
</dbReference>
<keyword evidence="3" id="KW-1185">Reference proteome</keyword>
<proteinExistence type="predicted"/>
<reference evidence="2 3" key="1">
    <citation type="submission" date="2018-07" db="EMBL/GenBank/DDBJ databases">
        <title>Genomic Encyclopedia of Type Strains, Phase III (KMG-III): the genomes of soil and plant-associated and newly described type strains.</title>
        <authorList>
            <person name="Whitman W."/>
        </authorList>
    </citation>
    <scope>NUCLEOTIDE SEQUENCE [LARGE SCALE GENOMIC DNA]</scope>
    <source>
        <strain evidence="2 3">CECT 8333</strain>
    </source>
</reference>
<dbReference type="EMBL" id="QPJW01000005">
    <property type="protein sequence ID" value="RCX19157.1"/>
    <property type="molecule type" value="Genomic_DNA"/>
</dbReference>
<dbReference type="PANTHER" id="PTHR43259">
    <property type="entry name" value="SPT10P"/>
    <property type="match status" value="1"/>
</dbReference>
<evidence type="ECO:0000313" key="2">
    <source>
        <dbReference type="EMBL" id="RCX19157.1"/>
    </source>
</evidence>
<accession>A0A369BF98</accession>